<keyword evidence="2" id="KW-1185">Reference proteome</keyword>
<gene>
    <name evidence="1" type="ORF">SAMN04488138_11140</name>
</gene>
<proteinExistence type="predicted"/>
<dbReference type="EMBL" id="FORY01000011">
    <property type="protein sequence ID" value="SFJ81505.1"/>
    <property type="molecule type" value="Genomic_DNA"/>
</dbReference>
<dbReference type="Proteomes" id="UP000183299">
    <property type="component" value="Unassembled WGS sequence"/>
</dbReference>
<evidence type="ECO:0000313" key="2">
    <source>
        <dbReference type="Proteomes" id="UP000183299"/>
    </source>
</evidence>
<protein>
    <recommendedName>
        <fullName evidence="3">DUF2927 domain-containing protein</fullName>
    </recommendedName>
</protein>
<evidence type="ECO:0008006" key="3">
    <source>
        <dbReference type="Google" id="ProtNLM"/>
    </source>
</evidence>
<dbReference type="PROSITE" id="PS51257">
    <property type="entry name" value="PROKAR_LIPOPROTEIN"/>
    <property type="match status" value="1"/>
</dbReference>
<dbReference type="Pfam" id="PF11150">
    <property type="entry name" value="DUF2927"/>
    <property type="match status" value="1"/>
</dbReference>
<sequence length="318" mass="35204">MIQGVRHSMCKGVSGLALLALVACTPTPQDIKPLPRPSAAVKPVLQVPAERSEESYALERYYARMQADLLNKDLLRTDRGGPDTPFNARQLAANFEAIALNDEYTSVNGQFVAQKTPSNLHRWQVPVRVGVEFGATVPEEKRTQDEQTINSLLAQLSRATGHSISRSSQPNFHVLVLHENERRAIGPRLAQLIPGIGQDAIRSVVDMPRSSYCLVVASDPDNDGAYRTAVAVIRAEHPDLLRKSCYHEEISQGLGLANDSPYARPSIFNDDEEFALLTRHDELLLRMLYDRRLAPGMTPETARPIATALAYELMGEEI</sequence>
<accession>A0A1I3UF52</accession>
<organism evidence="1 2">
    <name type="scientific">Celeribacter halophilus</name>
    <dbReference type="NCBI Taxonomy" id="576117"/>
    <lineage>
        <taxon>Bacteria</taxon>
        <taxon>Pseudomonadati</taxon>
        <taxon>Pseudomonadota</taxon>
        <taxon>Alphaproteobacteria</taxon>
        <taxon>Rhodobacterales</taxon>
        <taxon>Roseobacteraceae</taxon>
        <taxon>Celeribacter</taxon>
    </lineage>
</organism>
<name>A0A1I3UF52_9RHOB</name>
<dbReference type="RefSeq" id="WP_066604939.1">
    <property type="nucleotide sequence ID" value="NZ_FORY01000011.1"/>
</dbReference>
<dbReference type="AlphaFoldDB" id="A0A1I3UF52"/>
<dbReference type="OrthoDB" id="3295600at2"/>
<dbReference type="STRING" id="576117.SAMN04488138_11140"/>
<evidence type="ECO:0000313" key="1">
    <source>
        <dbReference type="EMBL" id="SFJ81505.1"/>
    </source>
</evidence>
<reference evidence="1 2" key="1">
    <citation type="submission" date="2016-10" db="EMBL/GenBank/DDBJ databases">
        <authorList>
            <person name="de Groot N.N."/>
        </authorList>
    </citation>
    <scope>NUCLEOTIDE SEQUENCE [LARGE SCALE GENOMIC DNA]</scope>
    <source>
        <strain evidence="1 2">CGMCC 1.8891</strain>
    </source>
</reference>
<dbReference type="InterPro" id="IPR021323">
    <property type="entry name" value="DUF2927"/>
</dbReference>
<dbReference type="GeneID" id="98665744"/>